<dbReference type="InterPro" id="IPR033803">
    <property type="entry name" value="CBD-like_Golvesin-Xly"/>
</dbReference>
<evidence type="ECO:0000313" key="4">
    <source>
        <dbReference type="Proteomes" id="UP000236735"/>
    </source>
</evidence>
<sequence>MKKTLTIVLTLMLLLTAHTVLAARRRVVKPIDPQKELKDKLNRYFISYNVSSQKLRNRSKLTTLSISDSLRTIDISADTHFGEQVFTPETVSEIYDAVRALLPDSIIGYQMSIKTGGWTLEQLVPNRLRLTEDKTRTWGDIDYKGRPWVSNVSLPYTISNGLNNRHLCVWASHGSYFHTRDSVWKWQRPALFGTREDLFTQTIVVPYLIPMLEKAGAVVFTPRERDWQRNEFIVDNDTPESGYQETRGQHRWHHADSAGFAFHPGVYVDHENPFEQGTSRQTEVTNNPESESTIIWRPAITEAGRYAVYVSYQTVENSIDDAHYTVWHQGVSTEFRVNQQMGGRTWVYLGTFDFDAGSSARNCVILSNQSRHHHGVVTADAVRFGGGMGNIRRGYTTSGLPRALEGSRYYAQWAGMPYSVYSTKNGEDDYGDDINARSYMANLLGGGSVYMPDTTGRGVPLELSLAIHSDAGYTRDGQTHTGTLSICTTYLNDSILYSGLSRLVSRDLADELLISVSNDMAKHYGSWPTRELYDRNYSESRCPGIPSAILETMSHQNFWDMRYGQDPNFRFDMARSIYKAILRYVSRMHHTRYVVSPLAPTHVRAELTGTGQVKVSWKSTKDADESTAEPTGYIVYTAIGKNGFDNGTYVKGKNTSLTIDIEPELLYSFKVTAVNDGGESFPTEVVSAYESPGAQKTILIVNGFHRLASPAVRNNSAEQGFDLEMDAGVSYGRTAGWLGYQISFDKTQMGKETRSGLGFTNDSLMGQFIAGNDFNYVRTHAEAIATAKRYNIASCSSEALETNDIHPTQYQMMDLILGLEKNDGWALRQYQAFSPMMRQHLKLFTSRGGALLVSGSYIGSDMNMPAERRYLEDILKISYEGVNTDSLRRDTIEGLGKTFEFYRHLNETHYAATHPEVLQPVAPAYPAMVYADGYSASVAYDGKDYKAMTMGFPFECIKDEQKRCSLMRGILRFLLQTN</sequence>
<dbReference type="AlphaFoldDB" id="A0A1H5WF19"/>
<accession>A0A1H5WF19</accession>
<feature type="domain" description="Fibronectin type-III" evidence="2">
    <location>
        <begin position="599"/>
        <end position="694"/>
    </location>
</feature>
<dbReference type="SUPFAM" id="SSF49265">
    <property type="entry name" value="Fibronectin type III"/>
    <property type="match status" value="1"/>
</dbReference>
<dbReference type="Proteomes" id="UP000236735">
    <property type="component" value="Unassembled WGS sequence"/>
</dbReference>
<name>A0A1H5WF19_XYLRU</name>
<evidence type="ECO:0000256" key="1">
    <source>
        <dbReference type="SAM" id="SignalP"/>
    </source>
</evidence>
<protein>
    <recommendedName>
        <fullName evidence="2">Fibronectin type-III domain-containing protein</fullName>
    </recommendedName>
</protein>
<dbReference type="Gene3D" id="3.40.630.40">
    <property type="entry name" value="Zn-dependent exopeptidases"/>
    <property type="match status" value="1"/>
</dbReference>
<dbReference type="EMBL" id="FNUV01000006">
    <property type="protein sequence ID" value="SEF98064.1"/>
    <property type="molecule type" value="Genomic_DNA"/>
</dbReference>
<keyword evidence="1" id="KW-0732">Signal</keyword>
<dbReference type="RefSeq" id="WP_103916033.1">
    <property type="nucleotide sequence ID" value="NZ_FNUV01000006.1"/>
</dbReference>
<evidence type="ECO:0000259" key="2">
    <source>
        <dbReference type="PROSITE" id="PS50853"/>
    </source>
</evidence>
<feature type="signal peptide" evidence="1">
    <location>
        <begin position="1"/>
        <end position="22"/>
    </location>
</feature>
<organism evidence="3 4">
    <name type="scientific">Xylanibacter ruminicola</name>
    <name type="common">Prevotella ruminicola</name>
    <dbReference type="NCBI Taxonomy" id="839"/>
    <lineage>
        <taxon>Bacteria</taxon>
        <taxon>Pseudomonadati</taxon>
        <taxon>Bacteroidota</taxon>
        <taxon>Bacteroidia</taxon>
        <taxon>Bacteroidales</taxon>
        <taxon>Prevotellaceae</taxon>
        <taxon>Xylanibacter</taxon>
    </lineage>
</organism>
<reference evidence="3 4" key="1">
    <citation type="submission" date="2016-10" db="EMBL/GenBank/DDBJ databases">
        <authorList>
            <person name="de Groot N.N."/>
        </authorList>
    </citation>
    <scope>NUCLEOTIDE SEQUENCE [LARGE SCALE GENOMIC DNA]</scope>
    <source>
        <strain evidence="3 4">AR32</strain>
    </source>
</reference>
<feature type="chain" id="PRO_5009288206" description="Fibronectin type-III domain-containing protein" evidence="1">
    <location>
        <begin position="23"/>
        <end position="978"/>
    </location>
</feature>
<dbReference type="InterPro" id="IPR013783">
    <property type="entry name" value="Ig-like_fold"/>
</dbReference>
<dbReference type="SUPFAM" id="SSF53187">
    <property type="entry name" value="Zn-dependent exopeptidases"/>
    <property type="match status" value="1"/>
</dbReference>
<proteinExistence type="predicted"/>
<evidence type="ECO:0000313" key="3">
    <source>
        <dbReference type="EMBL" id="SEF98064.1"/>
    </source>
</evidence>
<gene>
    <name evidence="3" type="ORF">SAMN05216354_2311</name>
</gene>
<dbReference type="InterPro" id="IPR003961">
    <property type="entry name" value="FN3_dom"/>
</dbReference>
<dbReference type="InterPro" id="IPR036116">
    <property type="entry name" value="FN3_sf"/>
</dbReference>
<dbReference type="Pfam" id="PF25275">
    <property type="entry name" value="Golvesin_C"/>
    <property type="match status" value="1"/>
</dbReference>
<dbReference type="SMART" id="SM00060">
    <property type="entry name" value="FN3"/>
    <property type="match status" value="1"/>
</dbReference>
<dbReference type="CDD" id="cd00063">
    <property type="entry name" value="FN3"/>
    <property type="match status" value="1"/>
</dbReference>
<dbReference type="PROSITE" id="PS50853">
    <property type="entry name" value="FN3"/>
    <property type="match status" value="1"/>
</dbReference>
<dbReference type="Gene3D" id="2.60.40.10">
    <property type="entry name" value="Immunoglobulins"/>
    <property type="match status" value="1"/>
</dbReference>